<protein>
    <submittedName>
        <fullName evidence="3">Uncharacterized protein</fullName>
    </submittedName>
</protein>
<dbReference type="AlphaFoldDB" id="A0A1B7MM76"/>
<keyword evidence="2" id="KW-0732">Signal</keyword>
<keyword evidence="1" id="KW-0812">Transmembrane</keyword>
<feature type="signal peptide" evidence="2">
    <location>
        <begin position="1"/>
        <end position="16"/>
    </location>
</feature>
<feature type="transmembrane region" description="Helical" evidence="1">
    <location>
        <begin position="273"/>
        <end position="291"/>
    </location>
</feature>
<sequence>MHLLLCTLYLAKAIQAAPTANTTTTSIDSFEAPSFIYRSTWSIVSGSVLTLFACIYNAIHPNIPSPRDGPLRILWRRFGIMVMALIAPELIATWAIRQRLCARSLTKRFKGSGHFSSRHPQECSDNIECAEAPAEQYGLQIEDHESTRTLVAHAQGYEGALIDSAVGRCKKWLRACVSEESENYTWTETHSFFVLMGGFMLYFEGKPYHTLSPDQLLDMINTGSIDAPILTANQIQDKSKGNVISKGLVILQVAWFVLQLISRAIYHFETTQLEAGTLAFAVLSFITYAAWWNKPLNLRCPHPVYWTSTKSRLEEYDFHDYYPANGIADKPKIVQMFWPTFIMLLELLGAGDNNFTHEKLQVPMFDGSIAVDDLNKIILVIAGFSMATIFGGIHCIAWFFAFPTYQERVLWDIGAVAITSIPWLGLSIFSLRASLKHKVLKHLMLWIATFTPPILYIIGRVILLILMVTTLRNLPPGAHRAVSWISLVPHL</sequence>
<dbReference type="OrthoDB" id="9451547at2759"/>
<feature type="transmembrane region" description="Helical" evidence="1">
    <location>
        <begin position="78"/>
        <end position="96"/>
    </location>
</feature>
<evidence type="ECO:0000256" key="1">
    <source>
        <dbReference type="SAM" id="Phobius"/>
    </source>
</evidence>
<dbReference type="EMBL" id="KV448720">
    <property type="protein sequence ID" value="OAX33705.1"/>
    <property type="molecule type" value="Genomic_DNA"/>
</dbReference>
<dbReference type="PANTHER" id="PTHR35043">
    <property type="entry name" value="TRANSCRIPTION FACTOR DOMAIN-CONTAINING PROTEIN"/>
    <property type="match status" value="1"/>
</dbReference>
<reference evidence="3 4" key="1">
    <citation type="submission" date="2016-06" db="EMBL/GenBank/DDBJ databases">
        <title>Comparative genomics of the ectomycorrhizal sister species Rhizopogon vinicolor and Rhizopogon vesiculosus (Basidiomycota: Boletales) reveals a divergence of the mating type B locus.</title>
        <authorList>
            <consortium name="DOE Joint Genome Institute"/>
            <person name="Mujic A.B."/>
            <person name="Kuo A."/>
            <person name="Tritt A."/>
            <person name="Lipzen A."/>
            <person name="Chen C."/>
            <person name="Johnson J."/>
            <person name="Sharma A."/>
            <person name="Barry K."/>
            <person name="Grigoriev I.V."/>
            <person name="Spatafora J.W."/>
        </authorList>
    </citation>
    <scope>NUCLEOTIDE SEQUENCE [LARGE SCALE GENOMIC DNA]</scope>
    <source>
        <strain evidence="3 4">AM-OR11-026</strain>
    </source>
</reference>
<dbReference type="PANTHER" id="PTHR35043:SF7">
    <property type="entry name" value="TRANSCRIPTION FACTOR DOMAIN-CONTAINING PROTEIN"/>
    <property type="match status" value="1"/>
</dbReference>
<accession>A0A1B7MM76</accession>
<feature type="chain" id="PRO_5008597410" evidence="2">
    <location>
        <begin position="17"/>
        <end position="491"/>
    </location>
</feature>
<keyword evidence="4" id="KW-1185">Reference proteome</keyword>
<keyword evidence="1" id="KW-0472">Membrane</keyword>
<feature type="transmembrane region" description="Helical" evidence="1">
    <location>
        <begin position="40"/>
        <end position="58"/>
    </location>
</feature>
<proteinExistence type="predicted"/>
<keyword evidence="1" id="KW-1133">Transmembrane helix</keyword>
<organism evidence="3 4">
    <name type="scientific">Rhizopogon vinicolor AM-OR11-026</name>
    <dbReference type="NCBI Taxonomy" id="1314800"/>
    <lineage>
        <taxon>Eukaryota</taxon>
        <taxon>Fungi</taxon>
        <taxon>Dikarya</taxon>
        <taxon>Basidiomycota</taxon>
        <taxon>Agaricomycotina</taxon>
        <taxon>Agaricomycetes</taxon>
        <taxon>Agaricomycetidae</taxon>
        <taxon>Boletales</taxon>
        <taxon>Suillineae</taxon>
        <taxon>Rhizopogonaceae</taxon>
        <taxon>Rhizopogon</taxon>
    </lineage>
</organism>
<name>A0A1B7MM76_9AGAM</name>
<evidence type="ECO:0000313" key="4">
    <source>
        <dbReference type="Proteomes" id="UP000092154"/>
    </source>
</evidence>
<dbReference type="InParanoid" id="A0A1B7MM76"/>
<evidence type="ECO:0000313" key="3">
    <source>
        <dbReference type="EMBL" id="OAX33705.1"/>
    </source>
</evidence>
<feature type="transmembrane region" description="Helical" evidence="1">
    <location>
        <begin position="243"/>
        <end position="261"/>
    </location>
</feature>
<dbReference type="Proteomes" id="UP000092154">
    <property type="component" value="Unassembled WGS sequence"/>
</dbReference>
<feature type="transmembrane region" description="Helical" evidence="1">
    <location>
        <begin position="413"/>
        <end position="431"/>
    </location>
</feature>
<dbReference type="STRING" id="1314800.A0A1B7MM76"/>
<feature type="transmembrane region" description="Helical" evidence="1">
    <location>
        <begin position="377"/>
        <end position="401"/>
    </location>
</feature>
<evidence type="ECO:0000256" key="2">
    <source>
        <dbReference type="SAM" id="SignalP"/>
    </source>
</evidence>
<gene>
    <name evidence="3" type="ORF">K503DRAFT_804158</name>
</gene>
<feature type="transmembrane region" description="Helical" evidence="1">
    <location>
        <begin position="443"/>
        <end position="468"/>
    </location>
</feature>